<name>A0A1F7X401_9BACT</name>
<reference evidence="1 2" key="1">
    <citation type="journal article" date="2016" name="Nat. Commun.">
        <title>Thousands of microbial genomes shed light on interconnected biogeochemical processes in an aquifer system.</title>
        <authorList>
            <person name="Anantharaman K."/>
            <person name="Brown C.T."/>
            <person name="Hug L.A."/>
            <person name="Sharon I."/>
            <person name="Castelle C.J."/>
            <person name="Probst A.J."/>
            <person name="Thomas B.C."/>
            <person name="Singh A."/>
            <person name="Wilkins M.J."/>
            <person name="Karaoz U."/>
            <person name="Brodie E.L."/>
            <person name="Williams K.H."/>
            <person name="Hubbard S.S."/>
            <person name="Banfield J.F."/>
        </authorList>
    </citation>
    <scope>NUCLEOTIDE SEQUENCE [LARGE SCALE GENOMIC DNA]</scope>
</reference>
<proteinExistence type="predicted"/>
<sequence>MKSKKSAKNIIFWVLGISFLAFFVFLTVETATSGATLSYLEKQEQNLSRENSDLEDSIVKASSLNGFEKKSAELGFVKPSQILYINGKEEVAKLP</sequence>
<dbReference type="Proteomes" id="UP000176778">
    <property type="component" value="Unassembled WGS sequence"/>
</dbReference>
<organism evidence="1 2">
    <name type="scientific">Candidatus Woesebacteria bacterium RBG_13_46_13</name>
    <dbReference type="NCBI Taxonomy" id="1802479"/>
    <lineage>
        <taxon>Bacteria</taxon>
        <taxon>Candidatus Woeseibacteriota</taxon>
    </lineage>
</organism>
<dbReference type="EMBL" id="MGFR01000003">
    <property type="protein sequence ID" value="OGM09737.1"/>
    <property type="molecule type" value="Genomic_DNA"/>
</dbReference>
<accession>A0A1F7X401</accession>
<evidence type="ECO:0000313" key="1">
    <source>
        <dbReference type="EMBL" id="OGM09737.1"/>
    </source>
</evidence>
<dbReference type="AlphaFoldDB" id="A0A1F7X401"/>
<protein>
    <recommendedName>
        <fullName evidence="3">Cell division protein FtsL</fullName>
    </recommendedName>
</protein>
<evidence type="ECO:0008006" key="3">
    <source>
        <dbReference type="Google" id="ProtNLM"/>
    </source>
</evidence>
<comment type="caution">
    <text evidence="1">The sequence shown here is derived from an EMBL/GenBank/DDBJ whole genome shotgun (WGS) entry which is preliminary data.</text>
</comment>
<evidence type="ECO:0000313" key="2">
    <source>
        <dbReference type="Proteomes" id="UP000176778"/>
    </source>
</evidence>
<dbReference type="STRING" id="1802479.A2Y68_03910"/>
<gene>
    <name evidence="1" type="ORF">A2Y68_03910</name>
</gene>